<evidence type="ECO:0000256" key="17">
    <source>
        <dbReference type="SAM" id="Phobius"/>
    </source>
</evidence>
<dbReference type="GO" id="GO:0006813">
    <property type="term" value="P:potassium ion transport"/>
    <property type="evidence" value="ECO:0007669"/>
    <property type="project" value="InterPro"/>
</dbReference>
<accession>A0A9Q1F8D9</accession>
<organism evidence="19 20">
    <name type="scientific">Synaphobranchus kaupii</name>
    <name type="common">Kaup's arrowtooth eel</name>
    <dbReference type="NCBI Taxonomy" id="118154"/>
    <lineage>
        <taxon>Eukaryota</taxon>
        <taxon>Metazoa</taxon>
        <taxon>Chordata</taxon>
        <taxon>Craniata</taxon>
        <taxon>Vertebrata</taxon>
        <taxon>Euteleostomi</taxon>
        <taxon>Actinopterygii</taxon>
        <taxon>Neopterygii</taxon>
        <taxon>Teleostei</taxon>
        <taxon>Anguilliformes</taxon>
        <taxon>Synaphobranchidae</taxon>
        <taxon>Synaphobranchus</taxon>
    </lineage>
</organism>
<dbReference type="OrthoDB" id="5912413at2759"/>
<keyword evidence="6" id="KW-0375">Hydrogen ion transport</keyword>
<evidence type="ECO:0000256" key="16">
    <source>
        <dbReference type="SAM" id="MobiDB-lite"/>
    </source>
</evidence>
<dbReference type="Pfam" id="PF14555">
    <property type="entry name" value="UBA_4"/>
    <property type="match status" value="1"/>
</dbReference>
<evidence type="ECO:0000256" key="1">
    <source>
        <dbReference type="ARBA" id="ARBA00004123"/>
    </source>
</evidence>
<dbReference type="GO" id="GO:0045116">
    <property type="term" value="P:protein neddylation"/>
    <property type="evidence" value="ECO:0007669"/>
    <property type="project" value="TreeGrafter"/>
</dbReference>
<comment type="similarity">
    <text evidence="3">Belongs to the X(+)/potassium ATPases subunit beta family.</text>
</comment>
<keyword evidence="10" id="KW-0406">Ion transport</keyword>
<feature type="region of interest" description="Disordered" evidence="16">
    <location>
        <begin position="1"/>
        <end position="20"/>
    </location>
</feature>
<dbReference type="FunFam" id="1.20.5.170:FF:000061">
    <property type="entry name" value="Sodium/potassium-transporting ATPase subunit beta"/>
    <property type="match status" value="1"/>
</dbReference>
<dbReference type="InterPro" id="IPR009060">
    <property type="entry name" value="UBA-like_sf"/>
</dbReference>
<keyword evidence="8" id="KW-0735">Signal-anchor</keyword>
<dbReference type="InterPro" id="IPR042460">
    <property type="entry name" value="DCN1-like_PONY"/>
</dbReference>
<dbReference type="FunFam" id="1.10.238.200:FF:000001">
    <property type="entry name" value="DCN1-like protein"/>
    <property type="match status" value="1"/>
</dbReference>
<dbReference type="Pfam" id="PF00287">
    <property type="entry name" value="Na_K-ATPase"/>
    <property type="match status" value="1"/>
</dbReference>
<dbReference type="GO" id="GO:0005890">
    <property type="term" value="C:sodium:potassium-exchanging ATPase complex"/>
    <property type="evidence" value="ECO:0007669"/>
    <property type="project" value="InterPro"/>
</dbReference>
<dbReference type="Gene3D" id="1.20.5.170">
    <property type="match status" value="1"/>
</dbReference>
<dbReference type="GO" id="GO:0005634">
    <property type="term" value="C:nucleus"/>
    <property type="evidence" value="ECO:0007669"/>
    <property type="project" value="UniProtKB-SubCell"/>
</dbReference>
<evidence type="ECO:0000256" key="8">
    <source>
        <dbReference type="ARBA" id="ARBA00022968"/>
    </source>
</evidence>
<protein>
    <recommendedName>
        <fullName evidence="15">DCN1-like protein</fullName>
    </recommendedName>
    <alternativeName>
        <fullName evidence="15">Defective in cullin neddylation protein 1-like protein</fullName>
    </alternativeName>
</protein>
<evidence type="ECO:0000256" key="5">
    <source>
        <dbReference type="ARBA" id="ARBA00022692"/>
    </source>
</evidence>
<dbReference type="GO" id="GO:0097602">
    <property type="term" value="F:cullin family protein binding"/>
    <property type="evidence" value="ECO:0007669"/>
    <property type="project" value="TreeGrafter"/>
</dbReference>
<evidence type="ECO:0000256" key="3">
    <source>
        <dbReference type="ARBA" id="ARBA00005876"/>
    </source>
</evidence>
<dbReference type="EMBL" id="JAINUF010000008">
    <property type="protein sequence ID" value="KAJ8352799.1"/>
    <property type="molecule type" value="Genomic_DNA"/>
</dbReference>
<dbReference type="PANTHER" id="PTHR12281:SF16">
    <property type="entry name" value="DCN1-LIKE PROTEIN 2"/>
    <property type="match status" value="1"/>
</dbReference>
<evidence type="ECO:0000256" key="13">
    <source>
        <dbReference type="ARBA" id="ARBA00023180"/>
    </source>
</evidence>
<dbReference type="Gene3D" id="1.10.8.10">
    <property type="entry name" value="DNA helicase RuvA subunit, C-terminal domain"/>
    <property type="match status" value="1"/>
</dbReference>
<keyword evidence="7" id="KW-0833">Ubl conjugation pathway</keyword>
<evidence type="ECO:0000256" key="6">
    <source>
        <dbReference type="ARBA" id="ARBA00022781"/>
    </source>
</evidence>
<dbReference type="Proteomes" id="UP001152622">
    <property type="component" value="Chromosome 8"/>
</dbReference>
<evidence type="ECO:0000256" key="4">
    <source>
        <dbReference type="ARBA" id="ARBA00022448"/>
    </source>
</evidence>
<dbReference type="SUPFAM" id="SSF46934">
    <property type="entry name" value="UBA-like"/>
    <property type="match status" value="1"/>
</dbReference>
<evidence type="ECO:0000256" key="14">
    <source>
        <dbReference type="ARBA" id="ARBA00023242"/>
    </source>
</evidence>
<evidence type="ECO:0000256" key="10">
    <source>
        <dbReference type="ARBA" id="ARBA00023065"/>
    </source>
</evidence>
<keyword evidence="12" id="KW-1015">Disulfide bond</keyword>
<gene>
    <name evidence="19" type="ORF">SKAU_G00242750</name>
</gene>
<evidence type="ECO:0000256" key="9">
    <source>
        <dbReference type="ARBA" id="ARBA00022989"/>
    </source>
</evidence>
<evidence type="ECO:0000313" key="19">
    <source>
        <dbReference type="EMBL" id="KAJ8352799.1"/>
    </source>
</evidence>
<keyword evidence="9 17" id="KW-1133">Transmembrane helix</keyword>
<dbReference type="InterPro" id="IPR014764">
    <property type="entry name" value="DCN-prot"/>
</dbReference>
<name>A0A9Q1F8D9_SYNKA</name>
<comment type="subcellular location">
    <subcellularLocation>
        <location evidence="2">Membrane</location>
        <topology evidence="2">Single-pass type II membrane protein</topology>
    </subcellularLocation>
    <subcellularLocation>
        <location evidence="1">Nucleus</location>
    </subcellularLocation>
</comment>
<dbReference type="GO" id="GO:0006814">
    <property type="term" value="P:sodium ion transport"/>
    <property type="evidence" value="ECO:0007669"/>
    <property type="project" value="InterPro"/>
</dbReference>
<comment type="caution">
    <text evidence="19">The sequence shown here is derived from an EMBL/GenBank/DDBJ whole genome shotgun (WGS) entry which is preliminary data.</text>
</comment>
<proteinExistence type="inferred from homology"/>
<keyword evidence="20" id="KW-1185">Reference proteome</keyword>
<reference evidence="19" key="1">
    <citation type="journal article" date="2023" name="Science">
        <title>Genome structures resolve the early diversification of teleost fishes.</title>
        <authorList>
            <person name="Parey E."/>
            <person name="Louis A."/>
            <person name="Montfort J."/>
            <person name="Bouchez O."/>
            <person name="Roques C."/>
            <person name="Iampietro C."/>
            <person name="Lluch J."/>
            <person name="Castinel A."/>
            <person name="Donnadieu C."/>
            <person name="Desvignes T."/>
            <person name="Floi Bucao C."/>
            <person name="Jouanno E."/>
            <person name="Wen M."/>
            <person name="Mejri S."/>
            <person name="Dirks R."/>
            <person name="Jansen H."/>
            <person name="Henkel C."/>
            <person name="Chen W.J."/>
            <person name="Zahm M."/>
            <person name="Cabau C."/>
            <person name="Klopp C."/>
            <person name="Thompson A.W."/>
            <person name="Robinson-Rechavi M."/>
            <person name="Braasch I."/>
            <person name="Lecointre G."/>
            <person name="Bobe J."/>
            <person name="Postlethwait J.H."/>
            <person name="Berthelot C."/>
            <person name="Roest Crollius H."/>
            <person name="Guiguen Y."/>
        </authorList>
    </citation>
    <scope>NUCLEOTIDE SEQUENCE</scope>
    <source>
        <strain evidence="19">WJC10195</strain>
    </source>
</reference>
<dbReference type="Gene3D" id="1.10.238.200">
    <property type="entry name" value="Cullin, PONY binding domain"/>
    <property type="match status" value="1"/>
</dbReference>
<keyword evidence="11 17" id="KW-0472">Membrane</keyword>
<dbReference type="GO" id="GO:0000151">
    <property type="term" value="C:ubiquitin ligase complex"/>
    <property type="evidence" value="ECO:0007669"/>
    <property type="project" value="TreeGrafter"/>
</dbReference>
<evidence type="ECO:0000313" key="20">
    <source>
        <dbReference type="Proteomes" id="UP001152622"/>
    </source>
</evidence>
<sequence>MDVTFTDPSKGTDSCSSRSQPGLCSKRDAMAALKEKRTCGQRCQDFGHFVWNSDDQTFMGRTPEKWVYISLYYAAFYVVMTALFALAIYVLMYTLSPYAPDYQDRLSSPGVMVWPDMYGEDKLEIFFNASDKKSWSKLSNCLKKFLNPYNCTMQEHCNSQPCTKGKYFIQNKFSAPQHTKWACPFTQEMLGNCSGLVDNTFGYSDGNPCVIIKMNRIINFLPGNGSGMAPYVNCTVLDGKENVKQMEYFPTNGTFDRSYFPYYGNLAQPSYVNPLVAVKFYMVQKRKAKIQCRVVANNIAYQNIHDPYEGKVLFDLKLSWGRRRDPYPTAQSRKHKLRLSQREKVRQFMSFTQAGERTALLCLTHNEWKLELATDHYFQNPELYHRESMKSTVDKKKLEQLYNRYKDPQDEGKIGIDGIQQFCDDLTLDPASMSVLVVAWKFRAATQCEFSRREFFEGMAALGCDSPDKLKAMLPRLEQELKDVGKFKDFYQFTFTFAKNPGQKGLELEMAVAYWNLVLSGRFKFLDLWNTFLVEHHKRSIPRDTWNLLLDFSNMVTDDMSNYDEEGAWPVLIDDFVEFARPIVKGAKRKSV</sequence>
<keyword evidence="14" id="KW-0539">Nucleus</keyword>
<dbReference type="GO" id="GO:0032182">
    <property type="term" value="F:ubiquitin-like protein binding"/>
    <property type="evidence" value="ECO:0007669"/>
    <property type="project" value="TreeGrafter"/>
</dbReference>
<dbReference type="InterPro" id="IPR005176">
    <property type="entry name" value="PONY_dom"/>
</dbReference>
<keyword evidence="4" id="KW-0813">Transport</keyword>
<dbReference type="GO" id="GO:1902600">
    <property type="term" value="P:proton transmembrane transport"/>
    <property type="evidence" value="ECO:0007669"/>
    <property type="project" value="UniProtKB-KW"/>
</dbReference>
<evidence type="ECO:0000259" key="18">
    <source>
        <dbReference type="PROSITE" id="PS51229"/>
    </source>
</evidence>
<dbReference type="GO" id="GO:0031624">
    <property type="term" value="F:ubiquitin conjugating enzyme binding"/>
    <property type="evidence" value="ECO:0007669"/>
    <property type="project" value="TreeGrafter"/>
</dbReference>
<dbReference type="Pfam" id="PF03556">
    <property type="entry name" value="Cullin_binding"/>
    <property type="match status" value="1"/>
</dbReference>
<feature type="domain" description="DCUN1" evidence="18">
    <location>
        <begin position="393"/>
        <end position="581"/>
    </location>
</feature>
<keyword evidence="13" id="KW-0325">Glycoprotein</keyword>
<evidence type="ECO:0000256" key="7">
    <source>
        <dbReference type="ARBA" id="ARBA00022786"/>
    </source>
</evidence>
<dbReference type="AlphaFoldDB" id="A0A9Q1F8D9"/>
<dbReference type="NCBIfam" id="TIGR01107">
    <property type="entry name" value="Na_K_ATPase_bet"/>
    <property type="match status" value="1"/>
</dbReference>
<dbReference type="Gene3D" id="2.60.40.1660">
    <property type="entry name" value="Na, k-atpase alpha subunit"/>
    <property type="match status" value="1"/>
</dbReference>
<dbReference type="GO" id="GO:2000436">
    <property type="term" value="P:positive regulation of protein neddylation"/>
    <property type="evidence" value="ECO:0007669"/>
    <property type="project" value="UniProtKB-ARBA"/>
</dbReference>
<dbReference type="Gene3D" id="1.10.238.10">
    <property type="entry name" value="EF-hand"/>
    <property type="match status" value="1"/>
</dbReference>
<dbReference type="InterPro" id="IPR000402">
    <property type="entry name" value="Na/K_ATPase_sub_beta"/>
</dbReference>
<dbReference type="FunFam" id="1.10.238.10:FF:000030">
    <property type="entry name" value="DCN1-like protein"/>
    <property type="match status" value="1"/>
</dbReference>
<dbReference type="PROSITE" id="PS51229">
    <property type="entry name" value="DCUN1"/>
    <property type="match status" value="1"/>
</dbReference>
<evidence type="ECO:0000256" key="12">
    <source>
        <dbReference type="ARBA" id="ARBA00023157"/>
    </source>
</evidence>
<evidence type="ECO:0000256" key="11">
    <source>
        <dbReference type="ARBA" id="ARBA00023136"/>
    </source>
</evidence>
<feature type="transmembrane region" description="Helical" evidence="17">
    <location>
        <begin position="71"/>
        <end position="95"/>
    </location>
</feature>
<dbReference type="PANTHER" id="PTHR12281">
    <property type="entry name" value="RP42 RELATED"/>
    <property type="match status" value="1"/>
</dbReference>
<keyword evidence="5 17" id="KW-0812">Transmembrane</keyword>
<evidence type="ECO:0000256" key="15">
    <source>
        <dbReference type="RuleBase" id="RU363131"/>
    </source>
</evidence>
<evidence type="ECO:0000256" key="2">
    <source>
        <dbReference type="ARBA" id="ARBA00004606"/>
    </source>
</evidence>
<dbReference type="PROSITE" id="PS00390">
    <property type="entry name" value="ATPASE_NA_K_BETA_1"/>
    <property type="match status" value="1"/>
</dbReference>
<dbReference type="InterPro" id="IPR038702">
    <property type="entry name" value="Na/K_ATPase_sub_beta_sf"/>
</dbReference>